<feature type="domain" description="RNA polymerase Rpb1" evidence="8">
    <location>
        <begin position="29"/>
        <end position="212"/>
    </location>
</feature>
<dbReference type="GO" id="GO:0006351">
    <property type="term" value="P:DNA-templated transcription"/>
    <property type="evidence" value="ECO:0007669"/>
    <property type="project" value="InterPro"/>
</dbReference>
<dbReference type="Gene3D" id="6.10.250.2940">
    <property type="match status" value="1"/>
</dbReference>
<dbReference type="EMBL" id="AB098125">
    <property type="protein sequence ID" value="BAJ52627.1"/>
    <property type="molecule type" value="mRNA"/>
</dbReference>
<dbReference type="Pfam" id="PF04998">
    <property type="entry name" value="RNA_pol_Rpb1_5"/>
    <property type="match status" value="1"/>
</dbReference>
<evidence type="ECO:0000256" key="4">
    <source>
        <dbReference type="ARBA" id="ARBA00022679"/>
    </source>
</evidence>
<dbReference type="Gene3D" id="1.10.132.30">
    <property type="match status" value="1"/>
</dbReference>
<dbReference type="Gene3D" id="1.10.274.100">
    <property type="entry name" value="RNA polymerase Rpb1, domain 3"/>
    <property type="match status" value="1"/>
</dbReference>
<dbReference type="SUPFAM" id="SSF64484">
    <property type="entry name" value="beta and beta-prime subunits of DNA dependent RNA-polymerase"/>
    <property type="match status" value="1"/>
</dbReference>
<organism evidence="11">
    <name type="scientific">Stephanoeca diplocostata</name>
    <dbReference type="NCBI Taxonomy" id="81535"/>
    <lineage>
        <taxon>Eukaryota</taxon>
        <taxon>Choanoflagellata</taxon>
        <taxon>Acanthoecida</taxon>
        <taxon>Stephanoecidae</taxon>
        <taxon>Stephanoeca</taxon>
    </lineage>
</organism>
<keyword evidence="5" id="KW-0548">Nucleotidyltransferase</keyword>
<feature type="region of interest" description="Disordered" evidence="7">
    <location>
        <begin position="714"/>
        <end position="803"/>
    </location>
</feature>
<feature type="domain" description="RNA polymerase Rpb1" evidence="10">
    <location>
        <begin position="289"/>
        <end position="359"/>
    </location>
</feature>
<dbReference type="InterPro" id="IPR038120">
    <property type="entry name" value="Rpb1_funnel_sf"/>
</dbReference>
<dbReference type="InterPro" id="IPR045867">
    <property type="entry name" value="DNA-dir_RpoC_beta_prime"/>
</dbReference>
<reference evidence="11" key="1">
    <citation type="submission" date="2002-12" db="EMBL/GenBank/DDBJ databases">
        <title>Divergence pattern of animal gene families and relationship with evolution of multicellular systems.</title>
        <authorList>
            <person name="Suga H."/>
            <person name="Kondo J."/>
            <person name="Miyata T."/>
        </authorList>
    </citation>
    <scope>NUCLEOTIDE SEQUENCE</scope>
</reference>
<feature type="non-terminal residue" evidence="11">
    <location>
        <position position="1"/>
    </location>
</feature>
<dbReference type="GO" id="GO:0005736">
    <property type="term" value="C:RNA polymerase I complex"/>
    <property type="evidence" value="ECO:0007669"/>
    <property type="project" value="TreeGrafter"/>
</dbReference>
<accession>E5RKB8</accession>
<dbReference type="Gene3D" id="3.30.70.2850">
    <property type="match status" value="1"/>
</dbReference>
<keyword evidence="6" id="KW-0804">Transcription</keyword>
<evidence type="ECO:0000256" key="3">
    <source>
        <dbReference type="ARBA" id="ARBA00022478"/>
    </source>
</evidence>
<keyword evidence="3" id="KW-0240">DNA-directed RNA polymerase</keyword>
<dbReference type="InterPro" id="IPR042102">
    <property type="entry name" value="RNA_pol_Rpb1_3_sf"/>
</dbReference>
<feature type="domain" description="RNA polymerase Rpb1" evidence="9">
    <location>
        <begin position="366"/>
        <end position="970"/>
    </location>
</feature>
<dbReference type="AlphaFoldDB" id="E5RKB8"/>
<evidence type="ECO:0000256" key="1">
    <source>
        <dbReference type="ARBA" id="ARBA00006460"/>
    </source>
</evidence>
<comment type="similarity">
    <text evidence="1">Belongs to the RNA polymerase beta' chain family.</text>
</comment>
<proteinExistence type="evidence at transcript level"/>
<feature type="compositionally biased region" description="Polar residues" evidence="7">
    <location>
        <begin position="762"/>
        <end position="771"/>
    </location>
</feature>
<protein>
    <recommendedName>
        <fullName evidence="2">DNA-directed RNA polymerase</fullName>
        <ecNumber evidence="2">2.7.7.6</ecNumber>
    </recommendedName>
</protein>
<sequence length="1031" mass="112353">NVHLPQNEVARAEAADIAHAHNQYISLGGSPLRGLIQDHVVSGSRMICRDAFFEKDEFQQLLYAAMGDTGGTIDYVPPAMLKPRQLWTGKQIISSMLLNLTRGRTGLNLKGKTQTNNAWTAPTIGPHDIPGLPAGTFEGAQLEGEGTVLFRDGLMLIGILDKKQIGSSAKGLVHACQEVYGNAVAGALLAALGRLFTAMNKFHAHTFGIEDVLLNAEGENERNAVLAKARLCGFPETAKYTNAPPNVDAATLKKNVETIFRDSKEMAGLDAVMMSANSEHQAAIVKATCPNRLLKPFPHNHLQAMVQTGAKGSTVNATQISCLLGQQALEGKRVPVMVSGKTLPVFPQFDPSARAGGMILDRFLTGLSPPEYYFHCMAGREGLVDTAVKTSRSGYLQRCLVKHMEDLQVGYDLTVRDADKSVVQFMYGEDGLDVSKTAQLDNFPFMQQNYMALLDKFGAANLESVFPGDFGTKARKLMKKMSDGSKSGDPVLSKLRPDRYYGSVSEDFSAAVDAYVKSMPDVVTTSGRKVTPKKMKQLMLLKWFRSLADPGEPVGVLAAQAIGEPSTQMTLNTFHFAGRSDMNVTLGIPRLREILMTASVNIKTPIMKAPLIDPTKGAALAGRLCRVTLADVLRRVTVKEQLVREVSGARDRVYEIHFEFIPEDEYLEKFSITQAEVMAGCEHFFAYRFIMALIKSRKGRGGVGAVFAAANVGVNPDMDGNGGADDADTSAQSASATRSGNDSDDEEDDDEDIGGDDMGTLASKSHANRTQVAAYDDNEEESGETTDDAVAAGAQRKVATMTGTRSRTDRIQLVLSHAQHIRAYDFNDDEHWCKVTLAFDSDEQRHSFVSFFEKHASLIEIRATKGINRCVYIKGDGHKGETDMLQIEGQNLQELWNHPDIINVNSVSTNDIHAILRTYGVEAARATIVRQVVEVFDVYGIKIDPRHMALVADTMTAQGGYRAMNRMGLRPNVSPLLKMSFESTFDFLRTACLHRESDAIDSSSAQLVVGCPTHGGTGAFSLRNTLEGLAK</sequence>
<dbReference type="EC" id="2.7.7.6" evidence="2"/>
<dbReference type="PANTHER" id="PTHR19376:SF11">
    <property type="entry name" value="DNA-DIRECTED RNA POLYMERASE I SUBUNIT RPA1"/>
    <property type="match status" value="1"/>
</dbReference>
<keyword evidence="4" id="KW-0808">Transferase</keyword>
<evidence type="ECO:0000313" key="11">
    <source>
        <dbReference type="EMBL" id="BAJ52627.1"/>
    </source>
</evidence>
<dbReference type="InterPro" id="IPR007083">
    <property type="entry name" value="RNA_pol_Rpb1_4"/>
</dbReference>
<dbReference type="InterPro" id="IPR007066">
    <property type="entry name" value="RNA_pol_Rpb1_3"/>
</dbReference>
<evidence type="ECO:0000256" key="5">
    <source>
        <dbReference type="ARBA" id="ARBA00022695"/>
    </source>
</evidence>
<dbReference type="Pfam" id="PF05000">
    <property type="entry name" value="RNA_pol_Rpb1_4"/>
    <property type="match status" value="1"/>
</dbReference>
<dbReference type="Gene3D" id="1.10.357.120">
    <property type="match status" value="1"/>
</dbReference>
<dbReference type="InterPro" id="IPR007081">
    <property type="entry name" value="RNA_pol_Rpb1_5"/>
</dbReference>
<evidence type="ECO:0000259" key="9">
    <source>
        <dbReference type="Pfam" id="PF04998"/>
    </source>
</evidence>
<evidence type="ECO:0000256" key="7">
    <source>
        <dbReference type="SAM" id="MobiDB-lite"/>
    </source>
</evidence>
<evidence type="ECO:0000256" key="2">
    <source>
        <dbReference type="ARBA" id="ARBA00012418"/>
    </source>
</evidence>
<feature type="compositionally biased region" description="Acidic residues" evidence="7">
    <location>
        <begin position="776"/>
        <end position="787"/>
    </location>
</feature>
<dbReference type="CDD" id="cd02735">
    <property type="entry name" value="RNAP_I_Rpa1_C"/>
    <property type="match status" value="1"/>
</dbReference>
<dbReference type="GO" id="GO:0003899">
    <property type="term" value="F:DNA-directed RNA polymerase activity"/>
    <property type="evidence" value="ECO:0007669"/>
    <property type="project" value="UniProtKB-EC"/>
</dbReference>
<dbReference type="PANTHER" id="PTHR19376">
    <property type="entry name" value="DNA-DIRECTED RNA POLYMERASE"/>
    <property type="match status" value="1"/>
</dbReference>
<evidence type="ECO:0000259" key="8">
    <source>
        <dbReference type="Pfam" id="PF04983"/>
    </source>
</evidence>
<name>E5RKB8_9EUKA</name>
<dbReference type="InterPro" id="IPR047107">
    <property type="entry name" value="DNA-dir_RNA_pol1_lsu_C"/>
</dbReference>
<dbReference type="Pfam" id="PF04983">
    <property type="entry name" value="RNA_pol_Rpb1_3"/>
    <property type="match status" value="1"/>
</dbReference>
<feature type="compositionally biased region" description="Acidic residues" evidence="7">
    <location>
        <begin position="742"/>
        <end position="755"/>
    </location>
</feature>
<evidence type="ECO:0000259" key="10">
    <source>
        <dbReference type="Pfam" id="PF05000"/>
    </source>
</evidence>
<evidence type="ECO:0000256" key="6">
    <source>
        <dbReference type="ARBA" id="ARBA00023163"/>
    </source>
</evidence>
<dbReference type="GO" id="GO:0003677">
    <property type="term" value="F:DNA binding"/>
    <property type="evidence" value="ECO:0007669"/>
    <property type="project" value="InterPro"/>
</dbReference>